<keyword evidence="4" id="KW-0902">Two-component regulatory system</keyword>
<comment type="caution">
    <text evidence="12">The sequence shown here is derived from an EMBL/GenBank/DDBJ whole genome shotgun (WGS) entry which is preliminary data.</text>
</comment>
<evidence type="ECO:0000256" key="1">
    <source>
        <dbReference type="ARBA" id="ARBA00004496"/>
    </source>
</evidence>
<dbReference type="PROSITE" id="PS51755">
    <property type="entry name" value="OMPR_PHOB"/>
    <property type="match status" value="1"/>
</dbReference>
<keyword evidence="6 9" id="KW-0238">DNA-binding</keyword>
<evidence type="ECO:0000256" key="6">
    <source>
        <dbReference type="ARBA" id="ARBA00023125"/>
    </source>
</evidence>
<proteinExistence type="predicted"/>
<accession>A0ABV6CAD5</accession>
<gene>
    <name evidence="12" type="ORF">ACFFIT_03675</name>
</gene>
<dbReference type="Gene3D" id="6.10.250.690">
    <property type="match status" value="1"/>
</dbReference>
<feature type="modified residue" description="4-aspartylphosphate" evidence="8">
    <location>
        <position position="50"/>
    </location>
</feature>
<protein>
    <submittedName>
        <fullName evidence="12">Response regulator</fullName>
    </submittedName>
</protein>
<sequence length="227" mass="26260">MRILLVDDDVELAAMLKEFFNAEGIDLVVAGTGKKAIEYLEEHFSAILLDIMLPDMSGIEFLREIRRENNIPIIMLTAKGDNVDRVIGLELGADDYVPKPCYPRELIARVRAVLRRFDDKEVYENESKDLIYNQFKLSPSKRLVTYKHKMIELTASEFNLLEVLFRNYNHVVTKDELSEKGIGRKRQIYDRSVDVHISNVRQKLIQATDHSITIETVRGVGYKLKFK</sequence>
<dbReference type="InterPro" id="IPR001867">
    <property type="entry name" value="OmpR/PhoB-type_DNA-bd"/>
</dbReference>
<evidence type="ECO:0000259" key="10">
    <source>
        <dbReference type="PROSITE" id="PS50110"/>
    </source>
</evidence>
<dbReference type="InterPro" id="IPR036388">
    <property type="entry name" value="WH-like_DNA-bd_sf"/>
</dbReference>
<keyword evidence="7" id="KW-0804">Transcription</keyword>
<evidence type="ECO:0000313" key="13">
    <source>
        <dbReference type="Proteomes" id="UP001589758"/>
    </source>
</evidence>
<dbReference type="SMART" id="SM00862">
    <property type="entry name" value="Trans_reg_C"/>
    <property type="match status" value="1"/>
</dbReference>
<dbReference type="Pfam" id="PF00486">
    <property type="entry name" value="Trans_reg_C"/>
    <property type="match status" value="1"/>
</dbReference>
<dbReference type="SUPFAM" id="SSF46894">
    <property type="entry name" value="C-terminal effector domain of the bipartite response regulators"/>
    <property type="match status" value="1"/>
</dbReference>
<keyword evidence="5" id="KW-0805">Transcription regulation</keyword>
<dbReference type="InterPro" id="IPR001789">
    <property type="entry name" value="Sig_transdc_resp-reg_receiver"/>
</dbReference>
<dbReference type="CDD" id="cd00383">
    <property type="entry name" value="trans_reg_C"/>
    <property type="match status" value="1"/>
</dbReference>
<evidence type="ECO:0000256" key="5">
    <source>
        <dbReference type="ARBA" id="ARBA00023015"/>
    </source>
</evidence>
<dbReference type="Gene3D" id="3.40.50.2300">
    <property type="match status" value="1"/>
</dbReference>
<evidence type="ECO:0000256" key="3">
    <source>
        <dbReference type="ARBA" id="ARBA00022553"/>
    </source>
</evidence>
<feature type="domain" description="Response regulatory" evidence="10">
    <location>
        <begin position="2"/>
        <end position="114"/>
    </location>
</feature>
<keyword evidence="2" id="KW-0963">Cytoplasm</keyword>
<evidence type="ECO:0000259" key="11">
    <source>
        <dbReference type="PROSITE" id="PS51755"/>
    </source>
</evidence>
<dbReference type="Pfam" id="PF00072">
    <property type="entry name" value="Response_reg"/>
    <property type="match status" value="1"/>
</dbReference>
<dbReference type="PROSITE" id="PS50110">
    <property type="entry name" value="RESPONSE_REGULATORY"/>
    <property type="match status" value="1"/>
</dbReference>
<dbReference type="EMBL" id="JBHLXE010000037">
    <property type="protein sequence ID" value="MFC0179206.1"/>
    <property type="molecule type" value="Genomic_DNA"/>
</dbReference>
<evidence type="ECO:0000313" key="12">
    <source>
        <dbReference type="EMBL" id="MFC0179206.1"/>
    </source>
</evidence>
<evidence type="ECO:0000256" key="4">
    <source>
        <dbReference type="ARBA" id="ARBA00023012"/>
    </source>
</evidence>
<evidence type="ECO:0000256" key="2">
    <source>
        <dbReference type="ARBA" id="ARBA00022490"/>
    </source>
</evidence>
<dbReference type="PANTHER" id="PTHR48111:SF39">
    <property type="entry name" value="TRANSCRIPTIONAL REGULATORY PROTEIN CPXR"/>
    <property type="match status" value="1"/>
</dbReference>
<dbReference type="Proteomes" id="UP001589758">
    <property type="component" value="Unassembled WGS sequence"/>
</dbReference>
<reference evidence="12 13" key="1">
    <citation type="submission" date="2024-09" db="EMBL/GenBank/DDBJ databases">
        <authorList>
            <person name="Sun Q."/>
            <person name="Mori K."/>
        </authorList>
    </citation>
    <scope>NUCLEOTIDE SEQUENCE [LARGE SCALE GENOMIC DNA]</scope>
    <source>
        <strain evidence="12 13">CCM 8545</strain>
    </source>
</reference>
<evidence type="ECO:0000256" key="8">
    <source>
        <dbReference type="PROSITE-ProRule" id="PRU00169"/>
    </source>
</evidence>
<dbReference type="RefSeq" id="WP_385876301.1">
    <property type="nucleotide sequence ID" value="NZ_JBHLXE010000037.1"/>
</dbReference>
<dbReference type="PANTHER" id="PTHR48111">
    <property type="entry name" value="REGULATOR OF RPOS"/>
    <property type="match status" value="1"/>
</dbReference>
<dbReference type="SMART" id="SM00448">
    <property type="entry name" value="REC"/>
    <property type="match status" value="1"/>
</dbReference>
<dbReference type="InterPro" id="IPR011006">
    <property type="entry name" value="CheY-like_superfamily"/>
</dbReference>
<dbReference type="SUPFAM" id="SSF52172">
    <property type="entry name" value="CheY-like"/>
    <property type="match status" value="1"/>
</dbReference>
<organism evidence="12 13">
    <name type="scientific">Thorsellia kenyensis</name>
    <dbReference type="NCBI Taxonomy" id="1549888"/>
    <lineage>
        <taxon>Bacteria</taxon>
        <taxon>Pseudomonadati</taxon>
        <taxon>Pseudomonadota</taxon>
        <taxon>Gammaproteobacteria</taxon>
        <taxon>Enterobacterales</taxon>
        <taxon>Thorselliaceae</taxon>
        <taxon>Thorsellia</taxon>
    </lineage>
</organism>
<keyword evidence="3 8" id="KW-0597">Phosphoprotein</keyword>
<evidence type="ECO:0000256" key="7">
    <source>
        <dbReference type="ARBA" id="ARBA00023163"/>
    </source>
</evidence>
<dbReference type="Gene3D" id="1.10.10.10">
    <property type="entry name" value="Winged helix-like DNA-binding domain superfamily/Winged helix DNA-binding domain"/>
    <property type="match status" value="1"/>
</dbReference>
<dbReference type="InterPro" id="IPR039420">
    <property type="entry name" value="WalR-like"/>
</dbReference>
<keyword evidence="13" id="KW-1185">Reference proteome</keyword>
<feature type="domain" description="OmpR/PhoB-type" evidence="11">
    <location>
        <begin position="127"/>
        <end position="226"/>
    </location>
</feature>
<name>A0ABV6CAD5_9GAMM</name>
<comment type="subcellular location">
    <subcellularLocation>
        <location evidence="1">Cytoplasm</location>
    </subcellularLocation>
</comment>
<evidence type="ECO:0000256" key="9">
    <source>
        <dbReference type="PROSITE-ProRule" id="PRU01091"/>
    </source>
</evidence>
<dbReference type="InterPro" id="IPR016032">
    <property type="entry name" value="Sig_transdc_resp-reg_C-effctor"/>
</dbReference>
<feature type="DNA-binding region" description="OmpR/PhoB-type" evidence="9">
    <location>
        <begin position="127"/>
        <end position="226"/>
    </location>
</feature>